<dbReference type="InterPro" id="IPR036569">
    <property type="entry name" value="RpiB_LacA_LacB_sf"/>
</dbReference>
<keyword evidence="2" id="KW-0413">Isomerase</keyword>
<dbReference type="InterPro" id="IPR003500">
    <property type="entry name" value="RpiB_LacA_LacB"/>
</dbReference>
<proteinExistence type="inferred from homology"/>
<comment type="similarity">
    <text evidence="1">Belongs to the LacAB/RpiB family.</text>
</comment>
<dbReference type="NCBIfam" id="TIGR00689">
    <property type="entry name" value="rpiB_lacA_lacB"/>
    <property type="match status" value="1"/>
</dbReference>
<dbReference type="Proteomes" id="UP001058860">
    <property type="component" value="Chromosome"/>
</dbReference>
<dbReference type="Gene3D" id="3.40.1400.10">
    <property type="entry name" value="Sugar-phosphate isomerase, RpiB/LacA/LacB"/>
    <property type="match status" value="1"/>
</dbReference>
<dbReference type="GO" id="GO:0016853">
    <property type="term" value="F:isomerase activity"/>
    <property type="evidence" value="ECO:0007669"/>
    <property type="project" value="UniProtKB-KW"/>
</dbReference>
<accession>A0ABY5PNB8</accession>
<evidence type="ECO:0000313" key="3">
    <source>
        <dbReference type="Proteomes" id="UP001058860"/>
    </source>
</evidence>
<reference evidence="3" key="1">
    <citation type="submission" date="2021-11" db="EMBL/GenBank/DDBJ databases">
        <title>Cultivation dependent microbiological survey of springs from the worlds oldest radium mine currently devoted to the extraction of radon-saturated water.</title>
        <authorList>
            <person name="Kapinusova G."/>
            <person name="Smrhova T."/>
            <person name="Strejcek M."/>
            <person name="Suman J."/>
            <person name="Jani K."/>
            <person name="Pajer P."/>
            <person name="Uhlik O."/>
        </authorList>
    </citation>
    <scope>NUCLEOTIDE SEQUENCE [LARGE SCALE GENOMIC DNA]</scope>
    <source>
        <strain evidence="3">J379</strain>
    </source>
</reference>
<evidence type="ECO:0000256" key="1">
    <source>
        <dbReference type="ARBA" id="ARBA00008754"/>
    </source>
</evidence>
<dbReference type="NCBIfam" id="NF004051">
    <property type="entry name" value="PRK05571.1"/>
    <property type="match status" value="1"/>
</dbReference>
<dbReference type="EMBL" id="CP088295">
    <property type="protein sequence ID" value="UUY06079.1"/>
    <property type="molecule type" value="Genomic_DNA"/>
</dbReference>
<dbReference type="PANTHER" id="PTHR30345">
    <property type="entry name" value="RIBOSE-5-PHOSPHATE ISOMERASE B"/>
    <property type="match status" value="1"/>
</dbReference>
<dbReference type="PIRSF" id="PIRSF005384">
    <property type="entry name" value="RpiB_LacA_B"/>
    <property type="match status" value="1"/>
</dbReference>
<name>A0ABY5PNB8_9ACTN</name>
<sequence length="153" mass="15669">MKVAIGYDHAGAPLAETVRETLGSLGHEVLDTGQSNDYPNVAFAVGKDVATGAVDRGIILCGSGAGVAVAACKIPGIRAACAHDHYTAGQCVSHDDVNVLCLGARVVGTAVATELVEAFMATSFSGEERHLRRLGKVNQIEADGLDTDLAPAP</sequence>
<dbReference type="SUPFAM" id="SSF89623">
    <property type="entry name" value="Ribose/Galactose isomerase RpiB/AlsB"/>
    <property type="match status" value="1"/>
</dbReference>
<protein>
    <submittedName>
        <fullName evidence="2">RpiB/LacA/LacB family sugar-phosphate isomerase</fullName>
    </submittedName>
</protein>
<gene>
    <name evidence="2" type="ORF">LRS13_11360</name>
</gene>
<evidence type="ECO:0000313" key="2">
    <source>
        <dbReference type="EMBL" id="UUY06079.1"/>
    </source>
</evidence>
<organism evidence="2 3">
    <name type="scientific">Svornostia abyssi</name>
    <dbReference type="NCBI Taxonomy" id="2898438"/>
    <lineage>
        <taxon>Bacteria</taxon>
        <taxon>Bacillati</taxon>
        <taxon>Actinomycetota</taxon>
        <taxon>Thermoleophilia</taxon>
        <taxon>Solirubrobacterales</taxon>
        <taxon>Baekduiaceae</taxon>
        <taxon>Svornostia</taxon>
    </lineage>
</organism>
<dbReference type="Pfam" id="PF02502">
    <property type="entry name" value="LacAB_rpiB"/>
    <property type="match status" value="1"/>
</dbReference>
<keyword evidence="3" id="KW-1185">Reference proteome</keyword>
<dbReference type="PANTHER" id="PTHR30345:SF0">
    <property type="entry name" value="DNA DAMAGE-REPAIR_TOLERATION PROTEIN DRT102"/>
    <property type="match status" value="1"/>
</dbReference>
<dbReference type="RefSeq" id="WP_353866508.1">
    <property type="nucleotide sequence ID" value="NZ_CP088295.1"/>
</dbReference>